<sequence length="374" mass="41995">MTVNTSKTVFQVLTLSTKPKMIQFFYGDFQLQRTEEVTYLGIVLDSRLSWKKQASRVQGVGKTRNGLLKRLTDVKWYTTQDLLCTTYKSYIRPAVEYNSEPLVTASEAVRNKIETVQNNTLRIITGGAFSTPILAMQLQVNIEPLTFRSKMGALKLIERLMRHGDFWRNYNPVERRLKSHSTFLHVTKELYTDFDIPSSNRQSLLETGEFIRHLSPACYNLYLALPVNKISCINTELRRAALATIGERFPESHWLHVYTDGSDAGANHKAGAGVYSSYFSLSRAVGANCTNYNGEAAVVHMALTEVGKREGRNIAIFIDSQAAILAVSSVLPSRNGFVLDCRRMINSLINNGRNIAFQWVPSHCGVKGNKLADA</sequence>
<comment type="catalytic activity">
    <reaction evidence="1">
        <text>Endonucleolytic cleavage to 5'-phosphomonoester.</text>
        <dbReference type="EC" id="3.1.26.4"/>
    </reaction>
</comment>
<comment type="similarity">
    <text evidence="2">Belongs to the RNase H family.</text>
</comment>
<dbReference type="InterPro" id="IPR036397">
    <property type="entry name" value="RNaseH_sf"/>
</dbReference>
<evidence type="ECO:0000313" key="10">
    <source>
        <dbReference type="Proteomes" id="UP000887116"/>
    </source>
</evidence>
<evidence type="ECO:0000256" key="3">
    <source>
        <dbReference type="ARBA" id="ARBA00012180"/>
    </source>
</evidence>
<evidence type="ECO:0000259" key="8">
    <source>
        <dbReference type="PROSITE" id="PS50879"/>
    </source>
</evidence>
<dbReference type="InterPro" id="IPR012337">
    <property type="entry name" value="RNaseH-like_sf"/>
</dbReference>
<dbReference type="GO" id="GO:0003676">
    <property type="term" value="F:nucleic acid binding"/>
    <property type="evidence" value="ECO:0007669"/>
    <property type="project" value="InterPro"/>
</dbReference>
<dbReference type="SUPFAM" id="SSF53098">
    <property type="entry name" value="Ribonuclease H-like"/>
    <property type="match status" value="1"/>
</dbReference>
<keyword evidence="9" id="KW-0808">Transferase</keyword>
<feature type="domain" description="RNase H type-1" evidence="8">
    <location>
        <begin position="251"/>
        <end position="374"/>
    </location>
</feature>
<dbReference type="GO" id="GO:0003964">
    <property type="term" value="F:RNA-directed DNA polymerase activity"/>
    <property type="evidence" value="ECO:0007669"/>
    <property type="project" value="UniProtKB-KW"/>
</dbReference>
<evidence type="ECO:0000256" key="6">
    <source>
        <dbReference type="ARBA" id="ARBA00022759"/>
    </source>
</evidence>
<evidence type="ECO:0000256" key="7">
    <source>
        <dbReference type="ARBA" id="ARBA00022801"/>
    </source>
</evidence>
<dbReference type="CDD" id="cd09276">
    <property type="entry name" value="Rnase_HI_RT_non_LTR"/>
    <property type="match status" value="1"/>
</dbReference>
<dbReference type="PROSITE" id="PS50879">
    <property type="entry name" value="RNASE_H_1"/>
    <property type="match status" value="1"/>
</dbReference>
<dbReference type="PANTHER" id="PTHR10642:SF26">
    <property type="entry name" value="RIBONUCLEASE H1"/>
    <property type="match status" value="1"/>
</dbReference>
<keyword evidence="5" id="KW-0479">Metal-binding</keyword>
<dbReference type="InterPro" id="IPR002156">
    <property type="entry name" value="RNaseH_domain"/>
</dbReference>
<dbReference type="InterPro" id="IPR050092">
    <property type="entry name" value="RNase_H"/>
</dbReference>
<dbReference type="GO" id="GO:0004523">
    <property type="term" value="F:RNA-DNA hybrid ribonuclease activity"/>
    <property type="evidence" value="ECO:0007669"/>
    <property type="project" value="UniProtKB-EC"/>
</dbReference>
<dbReference type="Gene3D" id="3.30.420.10">
    <property type="entry name" value="Ribonuclease H-like superfamily/Ribonuclease H"/>
    <property type="match status" value="1"/>
</dbReference>
<keyword evidence="7" id="KW-0378">Hydrolase</keyword>
<proteinExistence type="inferred from homology"/>
<dbReference type="Pfam" id="PF00075">
    <property type="entry name" value="RNase_H"/>
    <property type="match status" value="1"/>
</dbReference>
<evidence type="ECO:0000313" key="9">
    <source>
        <dbReference type="EMBL" id="GFQ92632.1"/>
    </source>
</evidence>
<dbReference type="OrthoDB" id="6433748at2759"/>
<evidence type="ECO:0000256" key="5">
    <source>
        <dbReference type="ARBA" id="ARBA00022723"/>
    </source>
</evidence>
<keyword evidence="9" id="KW-0695">RNA-directed DNA polymerase</keyword>
<dbReference type="Proteomes" id="UP000887116">
    <property type="component" value="Unassembled WGS sequence"/>
</dbReference>
<evidence type="ECO:0000256" key="1">
    <source>
        <dbReference type="ARBA" id="ARBA00000077"/>
    </source>
</evidence>
<organism evidence="9 10">
    <name type="scientific">Trichonephila clavata</name>
    <name type="common">Joro spider</name>
    <name type="synonym">Nephila clavata</name>
    <dbReference type="NCBI Taxonomy" id="2740835"/>
    <lineage>
        <taxon>Eukaryota</taxon>
        <taxon>Metazoa</taxon>
        <taxon>Ecdysozoa</taxon>
        <taxon>Arthropoda</taxon>
        <taxon>Chelicerata</taxon>
        <taxon>Arachnida</taxon>
        <taxon>Araneae</taxon>
        <taxon>Araneomorphae</taxon>
        <taxon>Entelegynae</taxon>
        <taxon>Araneoidea</taxon>
        <taxon>Nephilidae</taxon>
        <taxon>Trichonephila</taxon>
    </lineage>
</organism>
<dbReference type="EMBL" id="BMAO01014060">
    <property type="protein sequence ID" value="GFQ92632.1"/>
    <property type="molecule type" value="Genomic_DNA"/>
</dbReference>
<accession>A0A8X6FZ40</accession>
<gene>
    <name evidence="9" type="ORF">TNCT_144851</name>
</gene>
<evidence type="ECO:0000256" key="4">
    <source>
        <dbReference type="ARBA" id="ARBA00022722"/>
    </source>
</evidence>
<keyword evidence="9" id="KW-0548">Nucleotidyltransferase</keyword>
<dbReference type="PANTHER" id="PTHR10642">
    <property type="entry name" value="RIBONUCLEASE H1"/>
    <property type="match status" value="1"/>
</dbReference>
<keyword evidence="4" id="KW-0540">Nuclease</keyword>
<name>A0A8X6FZ40_TRICU</name>
<keyword evidence="6" id="KW-0255">Endonuclease</keyword>
<reference evidence="9" key="1">
    <citation type="submission" date="2020-07" db="EMBL/GenBank/DDBJ databases">
        <title>Multicomponent nature underlies the extraordinary mechanical properties of spider dragline silk.</title>
        <authorList>
            <person name="Kono N."/>
            <person name="Nakamura H."/>
            <person name="Mori M."/>
            <person name="Yoshida Y."/>
            <person name="Ohtoshi R."/>
            <person name="Malay A.D."/>
            <person name="Moran D.A.P."/>
            <person name="Tomita M."/>
            <person name="Numata K."/>
            <person name="Arakawa K."/>
        </authorList>
    </citation>
    <scope>NUCLEOTIDE SEQUENCE</scope>
</reference>
<dbReference type="AlphaFoldDB" id="A0A8X6FZ40"/>
<dbReference type="GO" id="GO:0046872">
    <property type="term" value="F:metal ion binding"/>
    <property type="evidence" value="ECO:0007669"/>
    <property type="project" value="UniProtKB-KW"/>
</dbReference>
<protein>
    <recommendedName>
        <fullName evidence="3">ribonuclease H</fullName>
        <ecNumber evidence="3">3.1.26.4</ecNumber>
    </recommendedName>
</protein>
<dbReference type="EC" id="3.1.26.4" evidence="3"/>
<keyword evidence="10" id="KW-1185">Reference proteome</keyword>
<comment type="caution">
    <text evidence="9">The sequence shown here is derived from an EMBL/GenBank/DDBJ whole genome shotgun (WGS) entry which is preliminary data.</text>
</comment>
<evidence type="ECO:0000256" key="2">
    <source>
        <dbReference type="ARBA" id="ARBA00005300"/>
    </source>
</evidence>
<dbReference type="GO" id="GO:0043137">
    <property type="term" value="P:DNA replication, removal of RNA primer"/>
    <property type="evidence" value="ECO:0007669"/>
    <property type="project" value="TreeGrafter"/>
</dbReference>